<name>A0ABU1AXK8_9BACT</name>
<reference evidence="2 3" key="1">
    <citation type="submission" date="2023-04" db="EMBL/GenBank/DDBJ databases">
        <title>A novel bacteria isolated from coastal sediment.</title>
        <authorList>
            <person name="Liu X.-J."/>
            <person name="Du Z.-J."/>
        </authorList>
    </citation>
    <scope>NUCLEOTIDE SEQUENCE [LARGE SCALE GENOMIC DNA]</scope>
    <source>
        <strain evidence="2 3">SDUM461003</strain>
    </source>
</reference>
<organism evidence="2 3">
    <name type="scientific">Thalassobacterium maritimum</name>
    <dbReference type="NCBI Taxonomy" id="3041265"/>
    <lineage>
        <taxon>Bacteria</taxon>
        <taxon>Pseudomonadati</taxon>
        <taxon>Verrucomicrobiota</taxon>
        <taxon>Opitutia</taxon>
        <taxon>Puniceicoccales</taxon>
        <taxon>Coraliomargaritaceae</taxon>
        <taxon>Thalassobacterium</taxon>
    </lineage>
</organism>
<feature type="chain" id="PRO_5047060392" evidence="1">
    <location>
        <begin position="22"/>
        <end position="299"/>
    </location>
</feature>
<evidence type="ECO:0000313" key="3">
    <source>
        <dbReference type="Proteomes" id="UP001225316"/>
    </source>
</evidence>
<evidence type="ECO:0000256" key="1">
    <source>
        <dbReference type="SAM" id="SignalP"/>
    </source>
</evidence>
<sequence>MFNKSPYTLLALTFITATASADTTWIGAATDAASSDIGDAANWSHGLPTNSDPANDGFIGLVGGSPVTVEMEDRHDLDDRNFTVSGGSTIHIANSLAGSAGFRWENSTLTLNGGHLDVDYTGGAAVIGRDSDPNATILNINAGSTVDFAGTAVYLGRLSQGIVNQNGGSFTVAGTLGIQVLASGAVSGNVYNLSAGTVTATNLVVNDFSNDNSNYFNFTTGSTGTLTIIQSDFDFESFIDAGDIRINDNASSLFSDFKVDSSVGGQTTLSLIPEPGTYALFAGVCALSAIMLRRRERSA</sequence>
<dbReference type="NCBIfam" id="TIGR02595">
    <property type="entry name" value="PEP_CTERM"/>
    <property type="match status" value="1"/>
</dbReference>
<feature type="signal peptide" evidence="1">
    <location>
        <begin position="1"/>
        <end position="21"/>
    </location>
</feature>
<dbReference type="InterPro" id="IPR013424">
    <property type="entry name" value="Ice-binding_C"/>
</dbReference>
<dbReference type="EMBL" id="JARXHW010000044">
    <property type="protein sequence ID" value="MDQ8208886.1"/>
    <property type="molecule type" value="Genomic_DNA"/>
</dbReference>
<keyword evidence="1" id="KW-0732">Signal</keyword>
<evidence type="ECO:0000313" key="2">
    <source>
        <dbReference type="EMBL" id="MDQ8208886.1"/>
    </source>
</evidence>
<dbReference type="RefSeq" id="WP_308951613.1">
    <property type="nucleotide sequence ID" value="NZ_JARXHW010000044.1"/>
</dbReference>
<proteinExistence type="predicted"/>
<accession>A0ABU1AXK8</accession>
<dbReference type="Proteomes" id="UP001225316">
    <property type="component" value="Unassembled WGS sequence"/>
</dbReference>
<protein>
    <submittedName>
        <fullName evidence="2">PEP-CTERM sorting domain-containing protein</fullName>
    </submittedName>
</protein>
<gene>
    <name evidence="2" type="ORF">QEH52_15265</name>
</gene>
<keyword evidence="3" id="KW-1185">Reference proteome</keyword>
<comment type="caution">
    <text evidence="2">The sequence shown here is derived from an EMBL/GenBank/DDBJ whole genome shotgun (WGS) entry which is preliminary data.</text>
</comment>